<protein>
    <submittedName>
        <fullName evidence="1">Uncharacterized protein</fullName>
    </submittedName>
</protein>
<evidence type="ECO:0000313" key="1">
    <source>
        <dbReference type="EMBL" id="KAG2311713.1"/>
    </source>
</evidence>
<dbReference type="AlphaFoldDB" id="A0A8X7VIC2"/>
<reference evidence="1 2" key="1">
    <citation type="submission" date="2020-02" db="EMBL/GenBank/DDBJ databases">
        <authorList>
            <person name="Ma Q."/>
            <person name="Huang Y."/>
            <person name="Song X."/>
            <person name="Pei D."/>
        </authorList>
    </citation>
    <scope>NUCLEOTIDE SEQUENCE [LARGE SCALE GENOMIC DNA]</scope>
    <source>
        <strain evidence="1">Sxm20200214</strain>
        <tissue evidence="1">Leaf</tissue>
    </source>
</reference>
<accession>A0A8X7VIC2</accession>
<name>A0A8X7VIC2_BRACI</name>
<dbReference type="EMBL" id="JAAMPC010000005">
    <property type="protein sequence ID" value="KAG2311713.1"/>
    <property type="molecule type" value="Genomic_DNA"/>
</dbReference>
<keyword evidence="2" id="KW-1185">Reference proteome</keyword>
<comment type="caution">
    <text evidence="1">The sequence shown here is derived from an EMBL/GenBank/DDBJ whole genome shotgun (WGS) entry which is preliminary data.</text>
</comment>
<proteinExistence type="predicted"/>
<sequence>MDGTHGCISVDATPMEGTKWKQQSIDLEDIMELDTHEHFGRAGRSDTYLGELVELNESDTYISELSELSNTTLELSELSDTKDGAGLAAEQNGSFSAQGKVQYGFVSF</sequence>
<dbReference type="OrthoDB" id="10431654at2759"/>
<gene>
    <name evidence="1" type="ORF">Bca52824_023270</name>
</gene>
<evidence type="ECO:0000313" key="2">
    <source>
        <dbReference type="Proteomes" id="UP000886595"/>
    </source>
</evidence>
<dbReference type="Proteomes" id="UP000886595">
    <property type="component" value="Unassembled WGS sequence"/>
</dbReference>
<organism evidence="1 2">
    <name type="scientific">Brassica carinata</name>
    <name type="common">Ethiopian mustard</name>
    <name type="synonym">Abyssinian cabbage</name>
    <dbReference type="NCBI Taxonomy" id="52824"/>
    <lineage>
        <taxon>Eukaryota</taxon>
        <taxon>Viridiplantae</taxon>
        <taxon>Streptophyta</taxon>
        <taxon>Embryophyta</taxon>
        <taxon>Tracheophyta</taxon>
        <taxon>Spermatophyta</taxon>
        <taxon>Magnoliopsida</taxon>
        <taxon>eudicotyledons</taxon>
        <taxon>Gunneridae</taxon>
        <taxon>Pentapetalae</taxon>
        <taxon>rosids</taxon>
        <taxon>malvids</taxon>
        <taxon>Brassicales</taxon>
        <taxon>Brassicaceae</taxon>
        <taxon>Brassiceae</taxon>
        <taxon>Brassica</taxon>
    </lineage>
</organism>